<comment type="function">
    <text evidence="2">Catalyzes the phosphorylation of pyruvate to phosphoenolpyruvate.</text>
</comment>
<reference evidence="17" key="1">
    <citation type="journal article" date="2020" name="mSystems">
        <title>Genome- and Community-Level Interaction Insights into Carbon Utilization and Element Cycling Functions of Hydrothermarchaeota in Hydrothermal Sediment.</title>
        <authorList>
            <person name="Zhou Z."/>
            <person name="Liu Y."/>
            <person name="Xu W."/>
            <person name="Pan J."/>
            <person name="Luo Z.H."/>
            <person name="Li M."/>
        </authorList>
    </citation>
    <scope>NUCLEOTIDE SEQUENCE [LARGE SCALE GENOMIC DNA]</scope>
    <source>
        <strain evidence="17">SpSt-477</strain>
    </source>
</reference>
<dbReference type="UniPathway" id="UPA00138"/>
<evidence type="ECO:0000256" key="6">
    <source>
        <dbReference type="ARBA" id="ARBA00021623"/>
    </source>
</evidence>
<evidence type="ECO:0000259" key="15">
    <source>
        <dbReference type="Pfam" id="PF00391"/>
    </source>
</evidence>
<evidence type="ECO:0000256" key="2">
    <source>
        <dbReference type="ARBA" id="ARBA00002988"/>
    </source>
</evidence>
<gene>
    <name evidence="17" type="ORF">ENS29_14810</name>
</gene>
<evidence type="ECO:0000259" key="16">
    <source>
        <dbReference type="Pfam" id="PF01326"/>
    </source>
</evidence>
<dbReference type="GO" id="GO:0008986">
    <property type="term" value="F:pyruvate, water dikinase activity"/>
    <property type="evidence" value="ECO:0007669"/>
    <property type="project" value="UniProtKB-EC"/>
</dbReference>
<feature type="domain" description="Pyruvate phosphate dikinase AMP/ATP-binding" evidence="16">
    <location>
        <begin position="154"/>
        <end position="465"/>
    </location>
</feature>
<dbReference type="InterPro" id="IPR002192">
    <property type="entry name" value="PPDK_AMP/ATP-bd"/>
</dbReference>
<dbReference type="Gene3D" id="3.30.1490.20">
    <property type="entry name" value="ATP-grasp fold, A domain"/>
    <property type="match status" value="1"/>
</dbReference>
<dbReference type="GO" id="GO:0046872">
    <property type="term" value="F:metal ion binding"/>
    <property type="evidence" value="ECO:0007669"/>
    <property type="project" value="UniProtKB-KW"/>
</dbReference>
<evidence type="ECO:0000256" key="8">
    <source>
        <dbReference type="ARBA" id="ARBA00022723"/>
    </source>
</evidence>
<comment type="similarity">
    <text evidence="4">Belongs to the PEP-utilizing enzyme family.</text>
</comment>
<sequence>MGIPGCSFLIGAYRMIQRIRSFFNKLRGNEAPCLPEAELKALRVSFQERYHCFKLLLASNNQALQLMAEIQEALKGRTRFGMAFVRSHVTRISVAVYRMIQNLNHITDNKYAVLYERHAAIEREINHLLKSEEIVAADAPIAVALEDIDKHLVDLVGNKMAHLGEARNQIGLRVPEGFVLTTAAYQRFLEHNRLQEEIDRRFQSVEFESMEERYALSSALQQLVIRAEIPDDIAHAVQAHWRRIESRIGRPVRMALRSSAIGEDEAGSSFAGQYRSELNVSLDNALQAYREVLASKYSLAAISYRLNRGFRDEDIRMSVGCLQMVPSVAGGVVYSKNPVDSDDTSIIINSVWGLPHAVVDGSVACDEWVLRRKPNLHIAGRTVRTKRFQTECLPLEGIRRVELDEDKAKAPSLTDAKILELAEIALAIEAHYATAQDIEWAIDAEGDVYILQCRPLRQLSVSSRKARPVPKIDDGSLLFAGGETASPGSACGPVRLVSKGLDLLEFPEGAVLVVENALPRWASLMSRACAVVAEQGGIAGHLANVAREFGIPALFGATHMTTHLQNDQVITVDATNGFIYRGRVDDVLADAPQRPNLMAGSPIYELLRKVNERINPLNLLDPDSIDFRPENCTTLHDITRFIHETSVIEMFDFGKNHHFPEKASKQLFYRVPMEWWVVNLDDGWKGEIPGKYVHLEDIVCIPMLAFWKGFIAIPWDGPPALDTKGFMSVMFQSTTNPALVTGVKSAYAEKNYFMISRNFCSLNSRLGYHFSTLEAFIGERIPENYIRFQFKGGAADDIRRIRRVELIGEILESQGFRVEIRNDHLSARVEQLPMEDMIRHTEIIGYLTLHTRQIDMIMTNPSAVTHTRQKLLSDIEQLVHVDRNPI</sequence>
<keyword evidence="12" id="KW-0460">Magnesium</keyword>
<dbReference type="PANTHER" id="PTHR43030">
    <property type="entry name" value="PHOSPHOENOLPYRUVATE SYNTHASE"/>
    <property type="match status" value="1"/>
</dbReference>
<proteinExistence type="inferred from homology"/>
<dbReference type="SUPFAM" id="SSF52009">
    <property type="entry name" value="Phosphohistidine domain"/>
    <property type="match status" value="1"/>
</dbReference>
<protein>
    <recommendedName>
        <fullName evidence="6">Phosphoenolpyruvate synthase</fullName>
        <ecNumber evidence="5">2.7.9.2</ecNumber>
    </recommendedName>
    <alternativeName>
        <fullName evidence="13">Pyruvate, water dikinase</fullName>
    </alternativeName>
</protein>
<dbReference type="Gene3D" id="3.30.470.20">
    <property type="entry name" value="ATP-grasp fold, B domain"/>
    <property type="match status" value="1"/>
</dbReference>
<dbReference type="Pfam" id="PF01326">
    <property type="entry name" value="PPDK_N"/>
    <property type="match status" value="1"/>
</dbReference>
<dbReference type="AlphaFoldDB" id="A0A7C4W0S3"/>
<keyword evidence="11" id="KW-0067">ATP-binding</keyword>
<comment type="pathway">
    <text evidence="3">Carbohydrate biosynthesis; gluconeogenesis.</text>
</comment>
<evidence type="ECO:0000256" key="4">
    <source>
        <dbReference type="ARBA" id="ARBA00007837"/>
    </source>
</evidence>
<dbReference type="EC" id="2.7.9.2" evidence="5"/>
<keyword evidence="10 17" id="KW-0418">Kinase</keyword>
<keyword evidence="7" id="KW-0808">Transferase</keyword>
<dbReference type="InterPro" id="IPR006319">
    <property type="entry name" value="PEP_synth"/>
</dbReference>
<keyword evidence="9" id="KW-0547">Nucleotide-binding</keyword>
<dbReference type="Gene3D" id="3.50.30.10">
    <property type="entry name" value="Phosphohistidine domain"/>
    <property type="match status" value="1"/>
</dbReference>
<keyword evidence="17" id="KW-0670">Pyruvate</keyword>
<evidence type="ECO:0000256" key="13">
    <source>
        <dbReference type="ARBA" id="ARBA00033470"/>
    </source>
</evidence>
<feature type="domain" description="PEP-utilising enzyme mobile" evidence="15">
    <location>
        <begin position="506"/>
        <end position="577"/>
    </location>
</feature>
<evidence type="ECO:0000313" key="17">
    <source>
        <dbReference type="EMBL" id="HGU34095.1"/>
    </source>
</evidence>
<evidence type="ECO:0000256" key="12">
    <source>
        <dbReference type="ARBA" id="ARBA00022842"/>
    </source>
</evidence>
<evidence type="ECO:0000256" key="11">
    <source>
        <dbReference type="ARBA" id="ARBA00022840"/>
    </source>
</evidence>
<evidence type="ECO:0000256" key="10">
    <source>
        <dbReference type="ARBA" id="ARBA00022777"/>
    </source>
</evidence>
<evidence type="ECO:0000256" key="7">
    <source>
        <dbReference type="ARBA" id="ARBA00022679"/>
    </source>
</evidence>
<comment type="cofactor">
    <cofactor evidence="1">
        <name>Mg(2+)</name>
        <dbReference type="ChEBI" id="CHEBI:18420"/>
    </cofactor>
</comment>
<dbReference type="PANTHER" id="PTHR43030:SF1">
    <property type="entry name" value="PHOSPHOENOLPYRUVATE SYNTHASE"/>
    <property type="match status" value="1"/>
</dbReference>
<comment type="catalytic activity">
    <reaction evidence="14">
        <text>pyruvate + ATP + H2O = phosphoenolpyruvate + AMP + phosphate + 2 H(+)</text>
        <dbReference type="Rhea" id="RHEA:11364"/>
        <dbReference type="ChEBI" id="CHEBI:15361"/>
        <dbReference type="ChEBI" id="CHEBI:15377"/>
        <dbReference type="ChEBI" id="CHEBI:15378"/>
        <dbReference type="ChEBI" id="CHEBI:30616"/>
        <dbReference type="ChEBI" id="CHEBI:43474"/>
        <dbReference type="ChEBI" id="CHEBI:58702"/>
        <dbReference type="ChEBI" id="CHEBI:456215"/>
        <dbReference type="EC" id="2.7.9.2"/>
    </reaction>
</comment>
<evidence type="ECO:0000256" key="3">
    <source>
        <dbReference type="ARBA" id="ARBA00004742"/>
    </source>
</evidence>
<name>A0A7C4W0S3_9BACT</name>
<keyword evidence="8" id="KW-0479">Metal-binding</keyword>
<dbReference type="InterPro" id="IPR013815">
    <property type="entry name" value="ATP_grasp_subdomain_1"/>
</dbReference>
<dbReference type="SUPFAM" id="SSF56059">
    <property type="entry name" value="Glutathione synthetase ATP-binding domain-like"/>
    <property type="match status" value="1"/>
</dbReference>
<organism evidence="17">
    <name type="scientific">Desulfatirhabdium butyrativorans</name>
    <dbReference type="NCBI Taxonomy" id="340467"/>
    <lineage>
        <taxon>Bacteria</taxon>
        <taxon>Pseudomonadati</taxon>
        <taxon>Thermodesulfobacteriota</taxon>
        <taxon>Desulfobacteria</taxon>
        <taxon>Desulfobacterales</taxon>
        <taxon>Desulfatirhabdiaceae</taxon>
        <taxon>Desulfatirhabdium</taxon>
    </lineage>
</organism>
<evidence type="ECO:0000256" key="14">
    <source>
        <dbReference type="ARBA" id="ARBA00047700"/>
    </source>
</evidence>
<comment type="caution">
    <text evidence="17">The sequence shown here is derived from an EMBL/GenBank/DDBJ whole genome shotgun (WGS) entry which is preliminary data.</text>
</comment>
<evidence type="ECO:0000256" key="9">
    <source>
        <dbReference type="ARBA" id="ARBA00022741"/>
    </source>
</evidence>
<dbReference type="Pfam" id="PF00391">
    <property type="entry name" value="PEP-utilizers"/>
    <property type="match status" value="1"/>
</dbReference>
<dbReference type="EMBL" id="DSUH01000339">
    <property type="protein sequence ID" value="HGU34095.1"/>
    <property type="molecule type" value="Genomic_DNA"/>
</dbReference>
<accession>A0A7C4W0S3</accession>
<dbReference type="GO" id="GO:0006094">
    <property type="term" value="P:gluconeogenesis"/>
    <property type="evidence" value="ECO:0007669"/>
    <property type="project" value="UniProtKB-UniPathway"/>
</dbReference>
<evidence type="ECO:0000256" key="5">
    <source>
        <dbReference type="ARBA" id="ARBA00011996"/>
    </source>
</evidence>
<dbReference type="InterPro" id="IPR008279">
    <property type="entry name" value="PEP-util_enz_mobile_dom"/>
</dbReference>
<evidence type="ECO:0000256" key="1">
    <source>
        <dbReference type="ARBA" id="ARBA00001946"/>
    </source>
</evidence>
<dbReference type="GO" id="GO:0005524">
    <property type="term" value="F:ATP binding"/>
    <property type="evidence" value="ECO:0007669"/>
    <property type="project" value="UniProtKB-KW"/>
</dbReference>
<dbReference type="InterPro" id="IPR036637">
    <property type="entry name" value="Phosphohistidine_dom_sf"/>
</dbReference>